<dbReference type="InterPro" id="IPR014746">
    <property type="entry name" value="Gln_synth/guanido_kin_cat_dom"/>
</dbReference>
<keyword evidence="13" id="KW-0472">Membrane</keyword>
<keyword evidence="8 11" id="KW-0067">ATP-binding</keyword>
<gene>
    <name evidence="14" type="ORF">G7K_4822-t1</name>
</gene>
<protein>
    <recommendedName>
        <fullName evidence="4 11">Glutamate--cysteine ligase</fullName>
        <ecNumber evidence="3 11">6.3.2.2</ecNumber>
    </recommendedName>
    <alternativeName>
        <fullName evidence="10 11">Gamma-ECS</fullName>
    </alternativeName>
    <alternativeName>
        <fullName evidence="9 11">Gamma-glutamylcysteine synthetase</fullName>
    </alternativeName>
</protein>
<dbReference type="UniPathway" id="UPA00142">
    <property type="reaction ID" value="UER00209"/>
</dbReference>
<dbReference type="FunFam" id="3.30.590.50:FF:000004">
    <property type="entry name" value="Glutamate-cysteine ligase Gcs1"/>
    <property type="match status" value="1"/>
</dbReference>
<comment type="similarity">
    <text evidence="2 11">Belongs to the glutamate--cysteine ligase type 3 family.</text>
</comment>
<dbReference type="Gene3D" id="1.10.8.960">
    <property type="match status" value="1"/>
</dbReference>
<dbReference type="FunFam" id="1.10.8.960:FF:000002">
    <property type="entry name" value="Glutamate-cysteine ligase Gcs1"/>
    <property type="match status" value="1"/>
</dbReference>
<dbReference type="RefSeq" id="XP_019026558.1">
    <property type="nucleotide sequence ID" value="XM_019171581.1"/>
</dbReference>
<dbReference type="GO" id="GO:0005524">
    <property type="term" value="F:ATP binding"/>
    <property type="evidence" value="ECO:0007669"/>
    <property type="project" value="UniProtKB-UniRule"/>
</dbReference>
<dbReference type="STRING" id="698492.A0A0E9NLY2"/>
<dbReference type="EC" id="6.3.2.2" evidence="3 11"/>
<dbReference type="SUPFAM" id="SSF55931">
    <property type="entry name" value="Glutamine synthetase/guanido kinase"/>
    <property type="match status" value="1"/>
</dbReference>
<evidence type="ECO:0000256" key="12">
    <source>
        <dbReference type="SAM" id="MobiDB-lite"/>
    </source>
</evidence>
<evidence type="ECO:0000256" key="9">
    <source>
        <dbReference type="ARBA" id="ARBA00030585"/>
    </source>
</evidence>
<dbReference type="InterPro" id="IPR004308">
    <property type="entry name" value="GCS"/>
</dbReference>
<comment type="pathway">
    <text evidence="1 11">Sulfur metabolism; glutathione biosynthesis; glutathione from L-cysteine and L-glutamate: step 1/2.</text>
</comment>
<name>A0A0E9NLY2_SAICN</name>
<dbReference type="OrthoDB" id="7939818at2759"/>
<reference evidence="14 15" key="1">
    <citation type="journal article" date="2011" name="J. Gen. Appl. Microbiol.">
        <title>Draft genome sequencing of the enigmatic yeast Saitoella complicata.</title>
        <authorList>
            <person name="Nishida H."/>
            <person name="Hamamoto M."/>
            <person name="Sugiyama J."/>
        </authorList>
    </citation>
    <scope>NUCLEOTIDE SEQUENCE [LARGE SCALE GENOMIC DNA]</scope>
    <source>
        <strain evidence="14 15">NRRL Y-17804</strain>
    </source>
</reference>
<dbReference type="GO" id="GO:0017109">
    <property type="term" value="C:glutamate-cysteine ligase complex"/>
    <property type="evidence" value="ECO:0007669"/>
    <property type="project" value="TreeGrafter"/>
</dbReference>
<reference evidence="14 15" key="2">
    <citation type="journal article" date="2014" name="J. Gen. Appl. Microbiol.">
        <title>The early diverging ascomycetous budding yeast Saitoella complicata has three histone deacetylases belonging to the Clr6, Hos2, and Rpd3 lineages.</title>
        <authorList>
            <person name="Nishida H."/>
            <person name="Matsumoto T."/>
            <person name="Kondo S."/>
            <person name="Hamamoto M."/>
            <person name="Yoshikawa H."/>
        </authorList>
    </citation>
    <scope>NUCLEOTIDE SEQUENCE [LARGE SCALE GENOMIC DNA]</scope>
    <source>
        <strain evidence="14 15">NRRL Y-17804</strain>
    </source>
</reference>
<keyword evidence="5 11" id="KW-0436">Ligase</keyword>
<evidence type="ECO:0000313" key="15">
    <source>
        <dbReference type="Proteomes" id="UP000033140"/>
    </source>
</evidence>
<evidence type="ECO:0000256" key="11">
    <source>
        <dbReference type="RuleBase" id="RU367135"/>
    </source>
</evidence>
<dbReference type="Proteomes" id="UP000033140">
    <property type="component" value="Unassembled WGS sequence"/>
</dbReference>
<evidence type="ECO:0000256" key="4">
    <source>
        <dbReference type="ARBA" id="ARBA00014618"/>
    </source>
</evidence>
<feature type="region of interest" description="Disordered" evidence="12">
    <location>
        <begin position="522"/>
        <end position="547"/>
    </location>
</feature>
<dbReference type="PANTHER" id="PTHR11164:SF0">
    <property type="entry name" value="GLUTAMATE--CYSTEINE LIGASE CATALYTIC SUBUNIT"/>
    <property type="match status" value="1"/>
</dbReference>
<keyword evidence="7 11" id="KW-0547">Nucleotide-binding</keyword>
<keyword evidence="15" id="KW-1185">Reference proteome</keyword>
<evidence type="ECO:0000256" key="2">
    <source>
        <dbReference type="ARBA" id="ARBA00008100"/>
    </source>
</evidence>
<keyword evidence="13" id="KW-0812">Transmembrane</keyword>
<evidence type="ECO:0000313" key="14">
    <source>
        <dbReference type="EMBL" id="GAO50701.1"/>
    </source>
</evidence>
<dbReference type="PANTHER" id="PTHR11164">
    <property type="entry name" value="GLUTAMATE CYSTEINE LIGASE"/>
    <property type="match status" value="1"/>
</dbReference>
<sequence>MGLLSLGTPLDWEECKKLADHVREHGIDQFLSIWRNTKDKEGDTLLWGDEVEYIVVSYDDDEKDARLSLRQAEILKTLADDEALKRAGGVIPEQQEQSSVSPAEILPTFHAEYGRYMLEATPGAPYSCSLKDLLSVEPNMKRRRVIAKAHMKENESPITLTSYPRLGCERFTDPYYPPTGAASRSLFLPDEIINPHPRFPTLTANIRTRRTEKVAMNVPIFFDENTPRPFVDPTIPRDRDLFPEDANAREGAAKVDHIYMDSMGFGMGCCCLQITFQAKNVVEARRLYDQLTPLGPIMLAMTAAAPLWRGYVSNQDCRWNVIAGSVDDRPPEERGEGPLKNSRYRIPKSRYDSVDCYLSEDERLRPEYNDVPLVKDEAIRQRLLDAGIDERLANHVSHLFIRDPLVIFSELIDQNDTVSSDHFENIWSTNWQTMRFKPPPPGSDIGWRVEFRSMEIQITDFENAAFSIFIVLLTRAILSFGLNFYIPISKVDENMQLAHHRGAILTEKFWFRKNVFPTTGSCSEGAPHINGDKPSRPGSPGAPTLGPVEDEYERMTINEIMNGKGDYPGLLPLVENYLNSINCDVETRCELNKYLALIRRRASGELQTAATWIREFVRNHPAYKKDSVVSREINYDLIKAVEKITNGEGREEGLGREMLGF</sequence>
<dbReference type="EMBL" id="BACD03000036">
    <property type="protein sequence ID" value="GAO50701.1"/>
    <property type="molecule type" value="Genomic_DNA"/>
</dbReference>
<evidence type="ECO:0000256" key="6">
    <source>
        <dbReference type="ARBA" id="ARBA00022684"/>
    </source>
</evidence>
<keyword evidence="6 11" id="KW-0317">Glutathione biosynthesis</keyword>
<evidence type="ECO:0000256" key="1">
    <source>
        <dbReference type="ARBA" id="ARBA00005006"/>
    </source>
</evidence>
<evidence type="ECO:0000256" key="8">
    <source>
        <dbReference type="ARBA" id="ARBA00022840"/>
    </source>
</evidence>
<dbReference type="OMA" id="IAHMFIR"/>
<keyword evidence="13" id="KW-1133">Transmembrane helix</keyword>
<dbReference type="Gene3D" id="3.30.590.50">
    <property type="match status" value="2"/>
</dbReference>
<evidence type="ECO:0000256" key="3">
    <source>
        <dbReference type="ARBA" id="ARBA00012220"/>
    </source>
</evidence>
<evidence type="ECO:0000256" key="7">
    <source>
        <dbReference type="ARBA" id="ARBA00022741"/>
    </source>
</evidence>
<evidence type="ECO:0000256" key="13">
    <source>
        <dbReference type="SAM" id="Phobius"/>
    </source>
</evidence>
<accession>A0A0E9NLY2</accession>
<evidence type="ECO:0000256" key="5">
    <source>
        <dbReference type="ARBA" id="ARBA00022598"/>
    </source>
</evidence>
<dbReference type="GO" id="GO:0004357">
    <property type="term" value="F:glutamate-cysteine ligase activity"/>
    <property type="evidence" value="ECO:0007669"/>
    <property type="project" value="UniProtKB-UniRule"/>
</dbReference>
<reference evidence="14 15" key="3">
    <citation type="journal article" date="2015" name="Genome Announc.">
        <title>Draft Genome Sequence of the Archiascomycetous Yeast Saitoella complicata.</title>
        <authorList>
            <person name="Yamauchi K."/>
            <person name="Kondo S."/>
            <person name="Hamamoto M."/>
            <person name="Takahashi Y."/>
            <person name="Ogura Y."/>
            <person name="Hayashi T."/>
            <person name="Nishida H."/>
        </authorList>
    </citation>
    <scope>NUCLEOTIDE SEQUENCE [LARGE SCALE GENOMIC DNA]</scope>
    <source>
        <strain evidence="14 15">NRRL Y-17804</strain>
    </source>
</reference>
<proteinExistence type="inferred from homology"/>
<feature type="transmembrane region" description="Helical" evidence="13">
    <location>
        <begin position="464"/>
        <end position="486"/>
    </location>
</feature>
<organism evidence="14 15">
    <name type="scientific">Saitoella complicata (strain BCRC 22490 / CBS 7301 / JCM 7358 / NBRC 10748 / NRRL Y-17804)</name>
    <dbReference type="NCBI Taxonomy" id="698492"/>
    <lineage>
        <taxon>Eukaryota</taxon>
        <taxon>Fungi</taxon>
        <taxon>Dikarya</taxon>
        <taxon>Ascomycota</taxon>
        <taxon>Taphrinomycotina</taxon>
        <taxon>Taphrinomycotina incertae sedis</taxon>
        <taxon>Saitoella</taxon>
    </lineage>
</organism>
<comment type="caution">
    <text evidence="14">The sequence shown here is derived from an EMBL/GenBank/DDBJ whole genome shotgun (WGS) entry which is preliminary data.</text>
</comment>
<evidence type="ECO:0000256" key="10">
    <source>
        <dbReference type="ARBA" id="ARBA00032122"/>
    </source>
</evidence>
<dbReference type="FunFam" id="3.30.590.50:FF:000001">
    <property type="entry name" value="Glutamate-cysteine ligase Gcs1"/>
    <property type="match status" value="1"/>
</dbReference>
<dbReference type="Pfam" id="PF03074">
    <property type="entry name" value="GCS"/>
    <property type="match status" value="1"/>
</dbReference>
<comment type="catalytic activity">
    <reaction evidence="11">
        <text>L-cysteine + L-glutamate + ATP = gamma-L-glutamyl-L-cysteine + ADP + phosphate + H(+)</text>
        <dbReference type="Rhea" id="RHEA:13285"/>
        <dbReference type="ChEBI" id="CHEBI:15378"/>
        <dbReference type="ChEBI" id="CHEBI:29985"/>
        <dbReference type="ChEBI" id="CHEBI:30616"/>
        <dbReference type="ChEBI" id="CHEBI:35235"/>
        <dbReference type="ChEBI" id="CHEBI:43474"/>
        <dbReference type="ChEBI" id="CHEBI:58173"/>
        <dbReference type="ChEBI" id="CHEBI:456216"/>
        <dbReference type="EC" id="6.3.2.2"/>
    </reaction>
</comment>
<dbReference type="AlphaFoldDB" id="A0A0E9NLY2"/>
<dbReference type="GO" id="GO:0006750">
    <property type="term" value="P:glutathione biosynthetic process"/>
    <property type="evidence" value="ECO:0007669"/>
    <property type="project" value="UniProtKB-UniRule"/>
</dbReference>